<evidence type="ECO:0000313" key="9">
    <source>
        <dbReference type="Proteomes" id="UP000796880"/>
    </source>
</evidence>
<dbReference type="SUPFAM" id="SSF46785">
    <property type="entry name" value="Winged helix' DNA-binding domain"/>
    <property type="match status" value="1"/>
</dbReference>
<keyword evidence="2" id="KW-0808">Transferase</keyword>
<dbReference type="Proteomes" id="UP000796880">
    <property type="component" value="Unassembled WGS sequence"/>
</dbReference>
<dbReference type="InterPro" id="IPR001077">
    <property type="entry name" value="COMT_C"/>
</dbReference>
<comment type="similarity">
    <text evidence="4">Belongs to the class I-like SAM-binding methyltransferase superfamily. Cation-independent O-methyltransferase family.</text>
</comment>
<protein>
    <submittedName>
        <fullName evidence="8">Uncharacterized protein</fullName>
    </submittedName>
</protein>
<dbReference type="SUPFAM" id="SSF53335">
    <property type="entry name" value="S-adenosyl-L-methionine-dependent methyltransferases"/>
    <property type="match status" value="1"/>
</dbReference>
<feature type="domain" description="O-methyltransferase dimerisation" evidence="7">
    <location>
        <begin position="17"/>
        <end position="105"/>
    </location>
</feature>
<dbReference type="InterPro" id="IPR029063">
    <property type="entry name" value="SAM-dependent_MTases_sf"/>
</dbReference>
<keyword evidence="1" id="KW-0489">Methyltransferase</keyword>
<reference evidence="8" key="1">
    <citation type="submission" date="2020-03" db="EMBL/GenBank/DDBJ databases">
        <title>A high-quality chromosome-level genome assembly of a woody plant with both climbing and erect habits, Rhamnella rubrinervis.</title>
        <authorList>
            <person name="Lu Z."/>
            <person name="Yang Y."/>
            <person name="Zhu X."/>
            <person name="Sun Y."/>
        </authorList>
    </citation>
    <scope>NUCLEOTIDE SEQUENCE</scope>
    <source>
        <strain evidence="8">BYM</strain>
        <tissue evidence="8">Leaf</tissue>
    </source>
</reference>
<dbReference type="EMBL" id="VOIH02000006">
    <property type="protein sequence ID" value="KAF3443881.1"/>
    <property type="molecule type" value="Genomic_DNA"/>
</dbReference>
<dbReference type="GO" id="GO:0032259">
    <property type="term" value="P:methylation"/>
    <property type="evidence" value="ECO:0007669"/>
    <property type="project" value="UniProtKB-KW"/>
</dbReference>
<dbReference type="FunFam" id="3.40.50.150:FF:000294">
    <property type="entry name" value="O-methyltransferase family protein"/>
    <property type="match status" value="1"/>
</dbReference>
<dbReference type="InterPro" id="IPR016461">
    <property type="entry name" value="COMT-like"/>
</dbReference>
<evidence type="ECO:0000256" key="5">
    <source>
        <dbReference type="PIRSR" id="PIRSR005739-1"/>
    </source>
</evidence>
<dbReference type="GO" id="GO:0046983">
    <property type="term" value="F:protein dimerization activity"/>
    <property type="evidence" value="ECO:0007669"/>
    <property type="project" value="InterPro"/>
</dbReference>
<keyword evidence="3" id="KW-0949">S-adenosyl-L-methionine</keyword>
<feature type="active site" description="Proton acceptor" evidence="5">
    <location>
        <position position="258"/>
    </location>
</feature>
<evidence type="ECO:0000256" key="3">
    <source>
        <dbReference type="ARBA" id="ARBA00022691"/>
    </source>
</evidence>
<evidence type="ECO:0000256" key="4">
    <source>
        <dbReference type="ARBA" id="ARBA00038277"/>
    </source>
</evidence>
<dbReference type="Gene3D" id="1.10.10.10">
    <property type="entry name" value="Winged helix-like DNA-binding domain superfamily/Winged helix DNA-binding domain"/>
    <property type="match status" value="1"/>
</dbReference>
<dbReference type="PROSITE" id="PS51683">
    <property type="entry name" value="SAM_OMT_II"/>
    <property type="match status" value="1"/>
</dbReference>
<dbReference type="OrthoDB" id="1606438at2759"/>
<organism evidence="8 9">
    <name type="scientific">Rhamnella rubrinervis</name>
    <dbReference type="NCBI Taxonomy" id="2594499"/>
    <lineage>
        <taxon>Eukaryota</taxon>
        <taxon>Viridiplantae</taxon>
        <taxon>Streptophyta</taxon>
        <taxon>Embryophyta</taxon>
        <taxon>Tracheophyta</taxon>
        <taxon>Spermatophyta</taxon>
        <taxon>Magnoliopsida</taxon>
        <taxon>eudicotyledons</taxon>
        <taxon>Gunneridae</taxon>
        <taxon>Pentapetalae</taxon>
        <taxon>rosids</taxon>
        <taxon>fabids</taxon>
        <taxon>Rosales</taxon>
        <taxon>Rhamnaceae</taxon>
        <taxon>rhamnoid group</taxon>
        <taxon>Rhamneae</taxon>
        <taxon>Rhamnella</taxon>
    </lineage>
</organism>
<keyword evidence="9" id="KW-1185">Reference proteome</keyword>
<sequence>MKGEEFGDFLKGQAEIWQLLFAFTGSMALKCAVQLRIADIINSHLGPLTLSQIASHIADSPSPDSISYLTRIMRPLVHKKVFTAHRSSDGGETLYGLTHTSRWLLWDSKPNFVPLILLENNPLMLAPWQYLSHGVKDGGRPFDKAHGCDLWRFASENPEFNEMFNDGMGCMVDIFTEEVLAGYKDGFGCIGSLVNVGGGIGGDMYKIVKSHPHIKGVNFDLPHVIATAPTYPGVSHVGGDMFVTIPNADAIFLKSVLHDWSHDLCVEILKNCRKAIPENTGKVIIVDIVFDADDEDDIFKEARIILDMVMMAHTNGGKERTEFEWKKLLEEAGFPRYKITRISAIPSIIEAYPI</sequence>
<dbReference type="PANTHER" id="PTHR11746">
    <property type="entry name" value="O-METHYLTRANSFERASE"/>
    <property type="match status" value="1"/>
</dbReference>
<evidence type="ECO:0000259" key="6">
    <source>
        <dbReference type="Pfam" id="PF00891"/>
    </source>
</evidence>
<evidence type="ECO:0000256" key="1">
    <source>
        <dbReference type="ARBA" id="ARBA00022603"/>
    </source>
</evidence>
<gene>
    <name evidence="8" type="ORF">FNV43_RR13571</name>
</gene>
<comment type="caution">
    <text evidence="8">The sequence shown here is derived from an EMBL/GenBank/DDBJ whole genome shotgun (WGS) entry which is preliminary data.</text>
</comment>
<proteinExistence type="inferred from homology"/>
<dbReference type="AlphaFoldDB" id="A0A8K0H1A0"/>
<dbReference type="InterPro" id="IPR012967">
    <property type="entry name" value="COMT_dimerisation"/>
</dbReference>
<evidence type="ECO:0000256" key="2">
    <source>
        <dbReference type="ARBA" id="ARBA00022679"/>
    </source>
</evidence>
<dbReference type="Pfam" id="PF08100">
    <property type="entry name" value="Dimerisation"/>
    <property type="match status" value="1"/>
</dbReference>
<dbReference type="Pfam" id="PF00891">
    <property type="entry name" value="Methyltransf_2"/>
    <property type="match status" value="1"/>
</dbReference>
<evidence type="ECO:0000259" key="7">
    <source>
        <dbReference type="Pfam" id="PF08100"/>
    </source>
</evidence>
<evidence type="ECO:0000313" key="8">
    <source>
        <dbReference type="EMBL" id="KAF3443881.1"/>
    </source>
</evidence>
<dbReference type="InterPro" id="IPR036388">
    <property type="entry name" value="WH-like_DNA-bd_sf"/>
</dbReference>
<feature type="domain" description="O-methyltransferase C-terminal" evidence="6">
    <location>
        <begin position="128"/>
        <end position="334"/>
    </location>
</feature>
<accession>A0A8K0H1A0</accession>
<dbReference type="GO" id="GO:0008171">
    <property type="term" value="F:O-methyltransferase activity"/>
    <property type="evidence" value="ECO:0007669"/>
    <property type="project" value="InterPro"/>
</dbReference>
<name>A0A8K0H1A0_9ROSA</name>
<dbReference type="PIRSF" id="PIRSF005739">
    <property type="entry name" value="O-mtase"/>
    <property type="match status" value="1"/>
</dbReference>
<dbReference type="Gene3D" id="3.40.50.150">
    <property type="entry name" value="Vaccinia Virus protein VP39"/>
    <property type="match status" value="1"/>
</dbReference>
<dbReference type="InterPro" id="IPR036390">
    <property type="entry name" value="WH_DNA-bd_sf"/>
</dbReference>